<evidence type="ECO:0000313" key="2">
    <source>
        <dbReference type="Proteomes" id="UP000824265"/>
    </source>
</evidence>
<dbReference type="EMBL" id="DXGH01000006">
    <property type="protein sequence ID" value="HIW80139.1"/>
    <property type="molecule type" value="Genomic_DNA"/>
</dbReference>
<name>A0A9D1R3A3_9FIRM</name>
<organism evidence="1 2">
    <name type="scientific">Candidatus Acetatifactor stercoripullorum</name>
    <dbReference type="NCBI Taxonomy" id="2838414"/>
    <lineage>
        <taxon>Bacteria</taxon>
        <taxon>Bacillati</taxon>
        <taxon>Bacillota</taxon>
        <taxon>Clostridia</taxon>
        <taxon>Lachnospirales</taxon>
        <taxon>Lachnospiraceae</taxon>
        <taxon>Acetatifactor</taxon>
    </lineage>
</organism>
<reference evidence="1" key="1">
    <citation type="journal article" date="2021" name="PeerJ">
        <title>Extensive microbial diversity within the chicken gut microbiome revealed by metagenomics and culture.</title>
        <authorList>
            <person name="Gilroy R."/>
            <person name="Ravi A."/>
            <person name="Getino M."/>
            <person name="Pursley I."/>
            <person name="Horton D.L."/>
            <person name="Alikhan N.F."/>
            <person name="Baker D."/>
            <person name="Gharbi K."/>
            <person name="Hall N."/>
            <person name="Watson M."/>
            <person name="Adriaenssens E.M."/>
            <person name="Foster-Nyarko E."/>
            <person name="Jarju S."/>
            <person name="Secka A."/>
            <person name="Antonio M."/>
            <person name="Oren A."/>
            <person name="Chaudhuri R.R."/>
            <person name="La Ragione R."/>
            <person name="Hildebrand F."/>
            <person name="Pallen M.J."/>
        </authorList>
    </citation>
    <scope>NUCLEOTIDE SEQUENCE</scope>
    <source>
        <strain evidence="1">CHK195-6426</strain>
    </source>
</reference>
<evidence type="ECO:0000313" key="1">
    <source>
        <dbReference type="EMBL" id="HIW80139.1"/>
    </source>
</evidence>
<protein>
    <submittedName>
        <fullName evidence="1">Uncharacterized protein</fullName>
    </submittedName>
</protein>
<proteinExistence type="predicted"/>
<dbReference type="AlphaFoldDB" id="A0A9D1R3A3"/>
<sequence length="156" mass="17059">MSDLRIDGFNKIGDFSQMGGFQKTGSVYGVNSQAQEGTGEECQTCKNRKYKDGSDEMVSFKTPSHISPQAAPAAVRAHEQEHVANAYSKASLGNGKVISATVSIHMDICPECGRSYVSGGTTNTQIKYYNEENPYQQDLKTADRIRYSGMHADYAV</sequence>
<accession>A0A9D1R3A3</accession>
<comment type="caution">
    <text evidence="1">The sequence shown here is derived from an EMBL/GenBank/DDBJ whole genome shotgun (WGS) entry which is preliminary data.</text>
</comment>
<reference evidence="1" key="2">
    <citation type="submission" date="2021-04" db="EMBL/GenBank/DDBJ databases">
        <authorList>
            <person name="Gilroy R."/>
        </authorList>
    </citation>
    <scope>NUCLEOTIDE SEQUENCE</scope>
    <source>
        <strain evidence="1">CHK195-6426</strain>
    </source>
</reference>
<gene>
    <name evidence="1" type="ORF">H9742_01195</name>
</gene>
<dbReference type="Proteomes" id="UP000824265">
    <property type="component" value="Unassembled WGS sequence"/>
</dbReference>